<evidence type="ECO:0000259" key="13">
    <source>
        <dbReference type="Pfam" id="PF09084"/>
    </source>
</evidence>
<dbReference type="SUPFAM" id="SSF53850">
    <property type="entry name" value="Periplasmic binding protein-like II"/>
    <property type="match status" value="1"/>
</dbReference>
<dbReference type="InterPro" id="IPR015168">
    <property type="entry name" value="SsuA/THI5"/>
</dbReference>
<comment type="function">
    <text evidence="1">Responsible for the formation of the pyrimidine heterocycle in the thiamine biosynthesis pathway. Catalyzes the formation of hydroxymethylpyrimidine phosphate (HMP-P) from histidine and pyridoxal phosphate (PLP). The protein uses PLP and the active site histidine to form HMP-P, generating an inactive enzyme. The enzyme can only undergo a single turnover, which suggests it is a suicide enzyme.</text>
</comment>
<accession>A0A840IC77</accession>
<dbReference type="GO" id="GO:0009228">
    <property type="term" value="P:thiamine biosynthetic process"/>
    <property type="evidence" value="ECO:0007669"/>
    <property type="project" value="UniProtKB-KW"/>
</dbReference>
<evidence type="ECO:0000256" key="1">
    <source>
        <dbReference type="ARBA" id="ARBA00003469"/>
    </source>
</evidence>
<evidence type="ECO:0000256" key="10">
    <source>
        <dbReference type="ARBA" id="ARBA00033171"/>
    </source>
</evidence>
<dbReference type="GO" id="GO:0016740">
    <property type="term" value="F:transferase activity"/>
    <property type="evidence" value="ECO:0007669"/>
    <property type="project" value="UniProtKB-KW"/>
</dbReference>
<keyword evidence="5" id="KW-0808">Transferase</keyword>
<keyword evidence="15" id="KW-1185">Reference proteome</keyword>
<evidence type="ECO:0000256" key="5">
    <source>
        <dbReference type="ARBA" id="ARBA00022679"/>
    </source>
</evidence>
<dbReference type="PANTHER" id="PTHR31528">
    <property type="entry name" value="4-AMINO-5-HYDROXYMETHYL-2-METHYLPYRIMIDINE PHOSPHATE SYNTHASE THI11-RELATED"/>
    <property type="match status" value="1"/>
</dbReference>
<keyword evidence="6" id="KW-0479">Metal-binding</keyword>
<dbReference type="Proteomes" id="UP000585272">
    <property type="component" value="Unassembled WGS sequence"/>
</dbReference>
<evidence type="ECO:0000256" key="12">
    <source>
        <dbReference type="SAM" id="SignalP"/>
    </source>
</evidence>
<sequence>MRSIHWLLAGAAALAVAVGGCGSSDDDGGGSATAAATSASTTATATAERCENVKATYQLSFFPNAQYVGALVAFDRDYFAEEGLDVEMKPGGPTVNPALQLAQGNVDFASMPLSDAYNAAANGGRIVQIGQATQQNPLRYISFKDEVRLESPADLKGKSVGAQQAGNLSPELKGMLDEAGLSDSDITIRQISFNVDDFVARRVEVFPARVYAHFSMLEAKGFRYPDDFDTLDPNEYGAGVADEGEYVNAGFHAEHPEAAACFLRAVKRGWATALADEAAAVAAVTRYSPRGAFTARDIEVGVREMLKLGSTTADGERAEPLHLDVDYITESVRLLHDAGVVKGDVDLDTFIDVGPQEAVEGN</sequence>
<evidence type="ECO:0000313" key="14">
    <source>
        <dbReference type="EMBL" id="MBB4661841.1"/>
    </source>
</evidence>
<keyword evidence="7" id="KW-0663">Pyridoxal phosphate</keyword>
<evidence type="ECO:0000256" key="3">
    <source>
        <dbReference type="ARBA" id="ARBA00009406"/>
    </source>
</evidence>
<keyword evidence="12" id="KW-0732">Signal</keyword>
<comment type="catalytic activity">
    <reaction evidence="11">
        <text>N(6)-(pyridoxal phosphate)-L-lysyl-[4-amino-5-hydroxymethyl-2-methylpyrimidine phosphate synthase] + L-histidyl-[4-amino-5-hydroxymethyl-2-methylpyrimidine phosphate synthase] + 2 Fe(3+) + 4 H2O = L-lysyl-[4-amino-5-hydroxymethyl-2-methylpyrimidine phosphate synthase] + (2S)-2-amino-5-hydroxy-4-oxopentanoyl-[4-amino-5-hydroxymethyl-2-methylpyrimidine phosphate synthase] + 4-amino-2-methyl-5-(phosphooxymethyl)pyrimidine + 3-oxopropanoate + 2 Fe(2+) + 2 H(+)</text>
        <dbReference type="Rhea" id="RHEA:65756"/>
        <dbReference type="Rhea" id="RHEA-COMP:16892"/>
        <dbReference type="Rhea" id="RHEA-COMP:16893"/>
        <dbReference type="Rhea" id="RHEA-COMP:16894"/>
        <dbReference type="Rhea" id="RHEA-COMP:16895"/>
        <dbReference type="ChEBI" id="CHEBI:15377"/>
        <dbReference type="ChEBI" id="CHEBI:15378"/>
        <dbReference type="ChEBI" id="CHEBI:29033"/>
        <dbReference type="ChEBI" id="CHEBI:29034"/>
        <dbReference type="ChEBI" id="CHEBI:29969"/>
        <dbReference type="ChEBI" id="CHEBI:29979"/>
        <dbReference type="ChEBI" id="CHEBI:33190"/>
        <dbReference type="ChEBI" id="CHEBI:58354"/>
        <dbReference type="ChEBI" id="CHEBI:143915"/>
        <dbReference type="ChEBI" id="CHEBI:157692"/>
    </reaction>
    <physiologicalReaction direction="left-to-right" evidence="11">
        <dbReference type="Rhea" id="RHEA:65757"/>
    </physiologicalReaction>
</comment>
<dbReference type="RefSeq" id="WP_183340340.1">
    <property type="nucleotide sequence ID" value="NZ_JACHNU010000001.1"/>
</dbReference>
<evidence type="ECO:0000256" key="11">
    <source>
        <dbReference type="ARBA" id="ARBA00048179"/>
    </source>
</evidence>
<gene>
    <name evidence="14" type="ORF">BDZ31_001414</name>
</gene>
<protein>
    <recommendedName>
        <fullName evidence="10">Thiamine pyrimidine synthase</fullName>
    </recommendedName>
</protein>
<name>A0A840IC77_9ACTN</name>
<dbReference type="PANTHER" id="PTHR31528:SF1">
    <property type="entry name" value="4-AMINO-5-HYDROXYMETHYL-2-METHYLPYRIMIDINE PHOSPHATE SYNTHASE THI11-RELATED"/>
    <property type="match status" value="1"/>
</dbReference>
<dbReference type="AlphaFoldDB" id="A0A840IC77"/>
<feature type="signal peptide" evidence="12">
    <location>
        <begin position="1"/>
        <end position="17"/>
    </location>
</feature>
<proteinExistence type="inferred from homology"/>
<keyword evidence="9" id="KW-0408">Iron</keyword>
<evidence type="ECO:0000313" key="15">
    <source>
        <dbReference type="Proteomes" id="UP000585272"/>
    </source>
</evidence>
<dbReference type="InterPro" id="IPR027939">
    <property type="entry name" value="NMT1/THI5"/>
</dbReference>
<comment type="pathway">
    <text evidence="2">Cofactor biosynthesis; thiamine diphosphate biosynthesis.</text>
</comment>
<organism evidence="14 15">
    <name type="scientific">Conexibacter arvalis</name>
    <dbReference type="NCBI Taxonomy" id="912552"/>
    <lineage>
        <taxon>Bacteria</taxon>
        <taxon>Bacillati</taxon>
        <taxon>Actinomycetota</taxon>
        <taxon>Thermoleophilia</taxon>
        <taxon>Solirubrobacterales</taxon>
        <taxon>Conexibacteraceae</taxon>
        <taxon>Conexibacter</taxon>
    </lineage>
</organism>
<dbReference type="GO" id="GO:0046872">
    <property type="term" value="F:metal ion binding"/>
    <property type="evidence" value="ECO:0007669"/>
    <property type="project" value="UniProtKB-KW"/>
</dbReference>
<feature type="domain" description="SsuA/THI5-like" evidence="13">
    <location>
        <begin position="64"/>
        <end position="277"/>
    </location>
</feature>
<keyword evidence="8" id="KW-0784">Thiamine biosynthesis</keyword>
<evidence type="ECO:0000256" key="4">
    <source>
        <dbReference type="ARBA" id="ARBA00011738"/>
    </source>
</evidence>
<reference evidence="14 15" key="1">
    <citation type="submission" date="2020-08" db="EMBL/GenBank/DDBJ databases">
        <title>Genomic Encyclopedia of Archaeal and Bacterial Type Strains, Phase II (KMG-II): from individual species to whole genera.</title>
        <authorList>
            <person name="Goeker M."/>
        </authorList>
    </citation>
    <scope>NUCLEOTIDE SEQUENCE [LARGE SCALE GENOMIC DNA]</scope>
    <source>
        <strain evidence="14 15">DSM 23288</strain>
    </source>
</reference>
<evidence type="ECO:0000256" key="2">
    <source>
        <dbReference type="ARBA" id="ARBA00004948"/>
    </source>
</evidence>
<dbReference type="PROSITE" id="PS51257">
    <property type="entry name" value="PROKAR_LIPOPROTEIN"/>
    <property type="match status" value="1"/>
</dbReference>
<evidence type="ECO:0000256" key="6">
    <source>
        <dbReference type="ARBA" id="ARBA00022723"/>
    </source>
</evidence>
<comment type="caution">
    <text evidence="14">The sequence shown here is derived from an EMBL/GenBank/DDBJ whole genome shotgun (WGS) entry which is preliminary data.</text>
</comment>
<evidence type="ECO:0000256" key="9">
    <source>
        <dbReference type="ARBA" id="ARBA00023004"/>
    </source>
</evidence>
<comment type="subunit">
    <text evidence="4">Homodimer.</text>
</comment>
<evidence type="ECO:0000256" key="8">
    <source>
        <dbReference type="ARBA" id="ARBA00022977"/>
    </source>
</evidence>
<feature type="chain" id="PRO_5038823356" description="Thiamine pyrimidine synthase" evidence="12">
    <location>
        <begin position="18"/>
        <end position="362"/>
    </location>
</feature>
<dbReference type="Pfam" id="PF09084">
    <property type="entry name" value="NMT1"/>
    <property type="match status" value="1"/>
</dbReference>
<comment type="similarity">
    <text evidence="3">Belongs to the NMT1/THI5 family.</text>
</comment>
<dbReference type="Gene3D" id="3.40.190.10">
    <property type="entry name" value="Periplasmic binding protein-like II"/>
    <property type="match status" value="2"/>
</dbReference>
<dbReference type="EMBL" id="JACHNU010000001">
    <property type="protein sequence ID" value="MBB4661841.1"/>
    <property type="molecule type" value="Genomic_DNA"/>
</dbReference>
<evidence type="ECO:0000256" key="7">
    <source>
        <dbReference type="ARBA" id="ARBA00022898"/>
    </source>
</evidence>